<keyword evidence="1" id="KW-0472">Membrane</keyword>
<keyword evidence="1" id="KW-0812">Transmembrane</keyword>
<evidence type="ECO:0000313" key="2">
    <source>
        <dbReference type="EMBL" id="CAG9330043.1"/>
    </source>
</evidence>
<dbReference type="EMBL" id="CAJZBQ010000050">
    <property type="protein sequence ID" value="CAG9330043.1"/>
    <property type="molecule type" value="Genomic_DNA"/>
</dbReference>
<protein>
    <submittedName>
        <fullName evidence="2">Uncharacterized protein</fullName>
    </submittedName>
</protein>
<organism evidence="2 3">
    <name type="scientific">Blepharisma stoltei</name>
    <dbReference type="NCBI Taxonomy" id="1481888"/>
    <lineage>
        <taxon>Eukaryota</taxon>
        <taxon>Sar</taxon>
        <taxon>Alveolata</taxon>
        <taxon>Ciliophora</taxon>
        <taxon>Postciliodesmatophora</taxon>
        <taxon>Heterotrichea</taxon>
        <taxon>Heterotrichida</taxon>
        <taxon>Blepharismidae</taxon>
        <taxon>Blepharisma</taxon>
    </lineage>
</organism>
<reference evidence="2" key="1">
    <citation type="submission" date="2021-09" db="EMBL/GenBank/DDBJ databases">
        <authorList>
            <consortium name="AG Swart"/>
            <person name="Singh M."/>
            <person name="Singh A."/>
            <person name="Seah K."/>
            <person name="Emmerich C."/>
        </authorList>
    </citation>
    <scope>NUCLEOTIDE SEQUENCE</scope>
    <source>
        <strain evidence="2">ATCC30299</strain>
    </source>
</reference>
<comment type="caution">
    <text evidence="2">The sequence shown here is derived from an EMBL/GenBank/DDBJ whole genome shotgun (WGS) entry which is preliminary data.</text>
</comment>
<dbReference type="AlphaFoldDB" id="A0AAU9K319"/>
<sequence length="242" mass="27423">MIPNYNGDSREREVQTYKGQVRCDSILFHCFFGIPFMIMYFYGTWDVWFLYITIFFPYAMIGQIGLCVAGWKSGIKTVSTYSSLLRSTKIVFWVLLVGVGLGFIASFLSNWTISCDEEEFDSNCENDENIAEGLTVITGILCFIFGITLVLLHYSFRHAKKLLKAMKNASQPLNSSQPLNAPLIMNQEPFVYPQANLIIPQSQQNYYQNNPQFGYPPVPPSGYPYVQPVAASPLPPAVYQKL</sequence>
<dbReference type="Proteomes" id="UP001162131">
    <property type="component" value="Unassembled WGS sequence"/>
</dbReference>
<feature type="transmembrane region" description="Helical" evidence="1">
    <location>
        <begin position="90"/>
        <end position="113"/>
    </location>
</feature>
<keyword evidence="3" id="KW-1185">Reference proteome</keyword>
<evidence type="ECO:0000313" key="3">
    <source>
        <dbReference type="Proteomes" id="UP001162131"/>
    </source>
</evidence>
<name>A0AAU9K319_9CILI</name>
<feature type="transmembrane region" description="Helical" evidence="1">
    <location>
        <begin position="133"/>
        <end position="156"/>
    </location>
</feature>
<accession>A0AAU9K319</accession>
<evidence type="ECO:0000256" key="1">
    <source>
        <dbReference type="SAM" id="Phobius"/>
    </source>
</evidence>
<keyword evidence="1" id="KW-1133">Transmembrane helix</keyword>
<feature type="transmembrane region" description="Helical" evidence="1">
    <location>
        <begin position="21"/>
        <end position="42"/>
    </location>
</feature>
<proteinExistence type="predicted"/>
<gene>
    <name evidence="2" type="ORF">BSTOLATCC_MIC50153</name>
</gene>
<feature type="transmembrane region" description="Helical" evidence="1">
    <location>
        <begin position="48"/>
        <end position="69"/>
    </location>
</feature>